<evidence type="ECO:0000313" key="3">
    <source>
        <dbReference type="Proteomes" id="UP000671852"/>
    </source>
</evidence>
<keyword evidence="1" id="KW-0812">Transmembrane</keyword>
<dbReference type="AlphaFoldDB" id="A0A975AYT0"/>
<keyword evidence="1" id="KW-0472">Membrane</keyword>
<accession>A0A975AYT0</accession>
<reference evidence="2" key="2">
    <citation type="submission" date="2021-04" db="EMBL/GenBank/DDBJ databases">
        <title>Isolation and characterization of a novel species of the genus Sulfurimonas.</title>
        <authorList>
            <person name="Fukui M."/>
        </authorList>
    </citation>
    <scope>NUCLEOTIDE SEQUENCE</scope>
    <source>
        <strain evidence="2">H1576</strain>
    </source>
</reference>
<name>A0A975AYT0_9BACT</name>
<keyword evidence="1" id="KW-1133">Transmembrane helix</keyword>
<organism evidence="2 3">
    <name type="scientific">Sulfurimonas aquatica</name>
    <dbReference type="NCBI Taxonomy" id="2672570"/>
    <lineage>
        <taxon>Bacteria</taxon>
        <taxon>Pseudomonadati</taxon>
        <taxon>Campylobacterota</taxon>
        <taxon>Epsilonproteobacteria</taxon>
        <taxon>Campylobacterales</taxon>
        <taxon>Sulfurimonadaceae</taxon>
        <taxon>Sulfurimonas</taxon>
    </lineage>
</organism>
<dbReference type="PANTHER" id="PTHR34351">
    <property type="entry name" value="SLR1927 PROTEIN-RELATED"/>
    <property type="match status" value="1"/>
</dbReference>
<dbReference type="PANTHER" id="PTHR34351:SF1">
    <property type="entry name" value="SLR1927 PROTEIN"/>
    <property type="match status" value="1"/>
</dbReference>
<evidence type="ECO:0000313" key="2">
    <source>
        <dbReference type="EMBL" id="QSZ41066.1"/>
    </source>
</evidence>
<gene>
    <name evidence="2" type="ORF">GJV85_02690</name>
</gene>
<evidence type="ECO:0000256" key="1">
    <source>
        <dbReference type="SAM" id="Phobius"/>
    </source>
</evidence>
<dbReference type="EMBL" id="CP046072">
    <property type="protein sequence ID" value="QSZ41066.1"/>
    <property type="molecule type" value="Genomic_DNA"/>
</dbReference>
<dbReference type="Proteomes" id="UP000671852">
    <property type="component" value="Chromosome"/>
</dbReference>
<feature type="transmembrane region" description="Helical" evidence="1">
    <location>
        <begin position="21"/>
        <end position="37"/>
    </location>
</feature>
<dbReference type="KEGG" id="saqt:GJV85_02690"/>
<dbReference type="RefSeq" id="WP_207562338.1">
    <property type="nucleotide sequence ID" value="NZ_CP046072.1"/>
</dbReference>
<keyword evidence="3" id="KW-1185">Reference proteome</keyword>
<reference evidence="2" key="1">
    <citation type="submission" date="2019-11" db="EMBL/GenBank/DDBJ databases">
        <authorList>
            <person name="Kojima H."/>
        </authorList>
    </citation>
    <scope>NUCLEOTIDE SEQUENCE</scope>
    <source>
        <strain evidence="2">H1576</strain>
    </source>
</reference>
<protein>
    <submittedName>
        <fullName evidence="2">DUF58 domain-containing protein</fullName>
    </submittedName>
</protein>
<proteinExistence type="predicted"/>
<feature type="transmembrane region" description="Helical" evidence="1">
    <location>
        <begin position="43"/>
        <end position="64"/>
    </location>
</feature>
<sequence>MKSLKTYISIFRSVNNKPTKYFLFLVVAIVGLFLQAYMHNYNIVFLVLFFLVGIAGASSMYGVYNIYHIKGRLLSYDRFFAGSASTYKLSIVNEYEYPSYDITLTSKQKEIHIESIKPHHFQTISLEEKFDTRGKHSLSNIKMHSFFPLPHEIKFKEIEINKEVIVYAKPEGISLFKFYNKNNSMSGEIDEFDGVKKFNQGDSTSYIHWASLAKNDTLMVKNFLYEDETKKLYFDFKTMTGTNEERLSQLTLWVLECEKNRFDFTINLNGDILESKKMSTDEILQAIAQF</sequence>